<dbReference type="PANTHER" id="PTHR35794">
    <property type="entry name" value="CELL DIVISION PROTEIN DIVIVA"/>
    <property type="match status" value="1"/>
</dbReference>
<evidence type="ECO:0000313" key="7">
    <source>
        <dbReference type="EMBL" id="KKI51433.1"/>
    </source>
</evidence>
<evidence type="ECO:0000256" key="6">
    <source>
        <dbReference type="SAM" id="Coils"/>
    </source>
</evidence>
<dbReference type="InterPro" id="IPR007793">
    <property type="entry name" value="DivIVA_fam"/>
</dbReference>
<feature type="coiled-coil region" evidence="6">
    <location>
        <begin position="104"/>
        <end position="220"/>
    </location>
</feature>
<evidence type="ECO:0000256" key="4">
    <source>
        <dbReference type="ARBA" id="ARBA00023054"/>
    </source>
</evidence>
<keyword evidence="5" id="KW-0131">Cell cycle</keyword>
<evidence type="ECO:0000256" key="2">
    <source>
        <dbReference type="ARBA" id="ARBA00022490"/>
    </source>
</evidence>
<dbReference type="Proteomes" id="UP000034076">
    <property type="component" value="Unassembled WGS sequence"/>
</dbReference>
<evidence type="ECO:0000256" key="1">
    <source>
        <dbReference type="ARBA" id="ARBA00004496"/>
    </source>
</evidence>
<dbReference type="InterPro" id="IPR019933">
    <property type="entry name" value="DivIVA_domain"/>
</dbReference>
<dbReference type="PANTHER" id="PTHR35794:SF1">
    <property type="entry name" value="CELL CYCLE PROTEIN GPSB"/>
    <property type="match status" value="1"/>
</dbReference>
<keyword evidence="8" id="KW-1185">Reference proteome</keyword>
<proteinExistence type="predicted"/>
<keyword evidence="2" id="KW-0963">Cytoplasm</keyword>
<dbReference type="Pfam" id="PF05103">
    <property type="entry name" value="DivIVA"/>
    <property type="match status" value="1"/>
</dbReference>
<dbReference type="GO" id="GO:0005737">
    <property type="term" value="C:cytoplasm"/>
    <property type="evidence" value="ECO:0007669"/>
    <property type="project" value="UniProtKB-SubCell"/>
</dbReference>
<protein>
    <submittedName>
        <fullName evidence="7">Cell division initiation protein DivIVA</fullName>
    </submittedName>
</protein>
<organism evidence="7 8">
    <name type="scientific">Christensenella hongkongensis</name>
    <dbReference type="NCBI Taxonomy" id="270498"/>
    <lineage>
        <taxon>Bacteria</taxon>
        <taxon>Bacillati</taxon>
        <taxon>Bacillota</taxon>
        <taxon>Clostridia</taxon>
        <taxon>Christensenellales</taxon>
        <taxon>Christensenellaceae</taxon>
        <taxon>Christensenella</taxon>
    </lineage>
</organism>
<evidence type="ECO:0000256" key="5">
    <source>
        <dbReference type="ARBA" id="ARBA00023306"/>
    </source>
</evidence>
<dbReference type="AlphaFoldDB" id="A0A0M2NH01"/>
<dbReference type="OrthoDB" id="9815492at2"/>
<comment type="caution">
    <text evidence="7">The sequence shown here is derived from an EMBL/GenBank/DDBJ whole genome shotgun (WGS) entry which is preliminary data.</text>
</comment>
<name>A0A0M2NH01_9FIRM</name>
<dbReference type="STRING" id="270498.CHK_1221"/>
<keyword evidence="3 7" id="KW-0132">Cell division</keyword>
<dbReference type="GO" id="GO:0051301">
    <property type="term" value="P:cell division"/>
    <property type="evidence" value="ECO:0007669"/>
    <property type="project" value="UniProtKB-KW"/>
</dbReference>
<feature type="coiled-coil region" evidence="6">
    <location>
        <begin position="29"/>
        <end position="77"/>
    </location>
</feature>
<sequence length="224" mass="26106">MNITPKDILEKEFGKKFNGYDQEQVDEFLDEIIKQFESLLEENENVIAKNEEMKSEIARLKLKADKLENIEEKLMATVITAQRNATMYIEKAEIQAQKIMDVANQNAKTVIESTQLRMEAAKQEIKKYEKQVADYKRRFRLFLEDQMAYAESKLENEDVLGQQAAEISQSINNLTNQMMDIDNDSQNTSIRLNEILRQSKDETEHDFKQSTANLQEIVNEIIDD</sequence>
<comment type="subcellular location">
    <subcellularLocation>
        <location evidence="1">Cytoplasm</location>
    </subcellularLocation>
</comment>
<dbReference type="Gene3D" id="6.10.250.660">
    <property type="match status" value="1"/>
</dbReference>
<dbReference type="EMBL" id="LAYJ01000078">
    <property type="protein sequence ID" value="KKI51433.1"/>
    <property type="molecule type" value="Genomic_DNA"/>
</dbReference>
<dbReference type="NCBIfam" id="TIGR03544">
    <property type="entry name" value="DivI1A_domain"/>
    <property type="match status" value="1"/>
</dbReference>
<evidence type="ECO:0000256" key="3">
    <source>
        <dbReference type="ARBA" id="ARBA00022618"/>
    </source>
</evidence>
<dbReference type="RefSeq" id="WP_046443107.1">
    <property type="nucleotide sequence ID" value="NZ_CAUERS010000094.1"/>
</dbReference>
<evidence type="ECO:0000313" key="8">
    <source>
        <dbReference type="Proteomes" id="UP000034076"/>
    </source>
</evidence>
<keyword evidence="4 6" id="KW-0175">Coiled coil</keyword>
<accession>A0A0M2NH01</accession>
<reference evidence="7 8" key="1">
    <citation type="submission" date="2015-04" db="EMBL/GenBank/DDBJ databases">
        <title>Draft genome sequence of bacteremic isolate Catabacter hongkongensis type strain HKU16T.</title>
        <authorList>
            <person name="Lau S.K."/>
            <person name="Teng J.L."/>
            <person name="Huang Y."/>
            <person name="Curreem S.O."/>
            <person name="Tsui S.K."/>
            <person name="Woo P.C."/>
        </authorList>
    </citation>
    <scope>NUCLEOTIDE SEQUENCE [LARGE SCALE GENOMIC DNA]</scope>
    <source>
        <strain evidence="7 8">HKU16</strain>
    </source>
</reference>
<gene>
    <name evidence="7" type="ORF">CHK_1221</name>
</gene>